<gene>
    <name evidence="2" type="ORF">C1SCF055_LOCUS44167</name>
</gene>
<evidence type="ECO:0000313" key="3">
    <source>
        <dbReference type="EMBL" id="CAL1173057.1"/>
    </source>
</evidence>
<keyword evidence="4" id="KW-1185">Reference proteome</keyword>
<dbReference type="EMBL" id="CAMXCT030006765">
    <property type="protein sequence ID" value="CAL4806994.1"/>
    <property type="molecule type" value="Genomic_DNA"/>
</dbReference>
<accession>A0A9P1GRT1</accession>
<dbReference type="Proteomes" id="UP001152797">
    <property type="component" value="Unassembled WGS sequence"/>
</dbReference>
<evidence type="ECO:0000313" key="2">
    <source>
        <dbReference type="EMBL" id="CAI4019682.1"/>
    </source>
</evidence>
<evidence type="ECO:0000256" key="1">
    <source>
        <dbReference type="SAM" id="MobiDB-lite"/>
    </source>
</evidence>
<organism evidence="2">
    <name type="scientific">Cladocopium goreaui</name>
    <dbReference type="NCBI Taxonomy" id="2562237"/>
    <lineage>
        <taxon>Eukaryota</taxon>
        <taxon>Sar</taxon>
        <taxon>Alveolata</taxon>
        <taxon>Dinophyceae</taxon>
        <taxon>Suessiales</taxon>
        <taxon>Symbiodiniaceae</taxon>
        <taxon>Cladocopium</taxon>
    </lineage>
</organism>
<reference evidence="3" key="2">
    <citation type="submission" date="2024-04" db="EMBL/GenBank/DDBJ databases">
        <authorList>
            <person name="Chen Y."/>
            <person name="Shah S."/>
            <person name="Dougan E. K."/>
            <person name="Thang M."/>
            <person name="Chan C."/>
        </authorList>
    </citation>
    <scope>NUCLEOTIDE SEQUENCE [LARGE SCALE GENOMIC DNA]</scope>
</reference>
<feature type="region of interest" description="Disordered" evidence="1">
    <location>
        <begin position="1"/>
        <end position="66"/>
    </location>
</feature>
<feature type="compositionally biased region" description="Basic and acidic residues" evidence="1">
    <location>
        <begin position="30"/>
        <end position="49"/>
    </location>
</feature>
<protein>
    <submittedName>
        <fullName evidence="2">Uncharacterized protein</fullName>
    </submittedName>
</protein>
<sequence length="127" mass="13984">MGCDAGLQELLDRERQPVPTQGPEAVSSSSEERQEVPLVPRAERPRARPADVPPPPDVEAARSSSGRVIKARKTFAEEFQEAPLVLNRKPKVTLKHFSKCFVCNEGCEVPKRRSKQKLVEDRGPGGG</sequence>
<name>A0A9P1GRT1_9DINO</name>
<comment type="caution">
    <text evidence="2">The sequence shown here is derived from an EMBL/GenBank/DDBJ whole genome shotgun (WGS) entry which is preliminary data.</text>
</comment>
<proteinExistence type="predicted"/>
<dbReference type="EMBL" id="CAMXCT010006765">
    <property type="protein sequence ID" value="CAI4019682.1"/>
    <property type="molecule type" value="Genomic_DNA"/>
</dbReference>
<reference evidence="2" key="1">
    <citation type="submission" date="2022-10" db="EMBL/GenBank/DDBJ databases">
        <authorList>
            <person name="Chen Y."/>
            <person name="Dougan E. K."/>
            <person name="Chan C."/>
            <person name="Rhodes N."/>
            <person name="Thang M."/>
        </authorList>
    </citation>
    <scope>NUCLEOTIDE SEQUENCE</scope>
</reference>
<evidence type="ECO:0000313" key="4">
    <source>
        <dbReference type="Proteomes" id="UP001152797"/>
    </source>
</evidence>
<dbReference type="AlphaFoldDB" id="A0A9P1GRT1"/>
<dbReference type="EMBL" id="CAMXCT020006765">
    <property type="protein sequence ID" value="CAL1173057.1"/>
    <property type="molecule type" value="Genomic_DNA"/>
</dbReference>